<dbReference type="AlphaFoldDB" id="A0A183JZT0"/>
<evidence type="ECO:0000313" key="1">
    <source>
        <dbReference type="EMBL" id="VDP29819.1"/>
    </source>
</evidence>
<organism evidence="3">
    <name type="scientific">Schistosoma curassoni</name>
    <dbReference type="NCBI Taxonomy" id="6186"/>
    <lineage>
        <taxon>Eukaryota</taxon>
        <taxon>Metazoa</taxon>
        <taxon>Spiralia</taxon>
        <taxon>Lophotrochozoa</taxon>
        <taxon>Platyhelminthes</taxon>
        <taxon>Trematoda</taxon>
        <taxon>Digenea</taxon>
        <taxon>Strigeidida</taxon>
        <taxon>Schistosomatoidea</taxon>
        <taxon>Schistosomatidae</taxon>
        <taxon>Schistosoma</taxon>
    </lineage>
</organism>
<dbReference type="Proteomes" id="UP000279833">
    <property type="component" value="Unassembled WGS sequence"/>
</dbReference>
<dbReference type="EMBL" id="UZAK01032656">
    <property type="protein sequence ID" value="VDP29819.1"/>
    <property type="molecule type" value="Genomic_DNA"/>
</dbReference>
<accession>A0A183JZT0</accession>
<proteinExistence type="predicted"/>
<gene>
    <name evidence="1" type="ORF">SCUD_LOCUS8238</name>
</gene>
<sequence>MAQSINYCLPHSQALLARTCIPVIFQFIVRCGLVGWYINPVCLKYIIDIVEAGISVLNLTGRARQDEGGIKTLDCPYGSMCHLFCR</sequence>
<evidence type="ECO:0000313" key="3">
    <source>
        <dbReference type="WBParaSite" id="SCUD_0000823801-mRNA-1"/>
    </source>
</evidence>
<name>A0A183JZT0_9TREM</name>
<protein>
    <submittedName>
        <fullName evidence="1 3">Uncharacterized protein</fullName>
    </submittedName>
</protein>
<reference evidence="3" key="1">
    <citation type="submission" date="2016-06" db="UniProtKB">
        <authorList>
            <consortium name="WormBaseParasite"/>
        </authorList>
    </citation>
    <scope>IDENTIFICATION</scope>
</reference>
<reference evidence="1 2" key="2">
    <citation type="submission" date="2018-11" db="EMBL/GenBank/DDBJ databases">
        <authorList>
            <consortium name="Pathogen Informatics"/>
        </authorList>
    </citation>
    <scope>NUCLEOTIDE SEQUENCE [LARGE SCALE GENOMIC DNA]</scope>
    <source>
        <strain evidence="1">Dakar</strain>
        <strain evidence="2">Dakar, Senegal</strain>
    </source>
</reference>
<dbReference type="WBParaSite" id="SCUD_0000823801-mRNA-1">
    <property type="protein sequence ID" value="SCUD_0000823801-mRNA-1"/>
    <property type="gene ID" value="SCUD_0000823801"/>
</dbReference>
<evidence type="ECO:0000313" key="2">
    <source>
        <dbReference type="Proteomes" id="UP000279833"/>
    </source>
</evidence>
<keyword evidence="2" id="KW-1185">Reference proteome</keyword>